<evidence type="ECO:0000256" key="1">
    <source>
        <dbReference type="SAM" id="Phobius"/>
    </source>
</evidence>
<keyword evidence="1" id="KW-0472">Membrane</keyword>
<organism evidence="2 3">
    <name type="scientific">Brachionus plicatilis</name>
    <name type="common">Marine rotifer</name>
    <name type="synonym">Brachionus muelleri</name>
    <dbReference type="NCBI Taxonomy" id="10195"/>
    <lineage>
        <taxon>Eukaryota</taxon>
        <taxon>Metazoa</taxon>
        <taxon>Spiralia</taxon>
        <taxon>Gnathifera</taxon>
        <taxon>Rotifera</taxon>
        <taxon>Eurotatoria</taxon>
        <taxon>Monogononta</taxon>
        <taxon>Pseudotrocha</taxon>
        <taxon>Ploima</taxon>
        <taxon>Brachionidae</taxon>
        <taxon>Brachionus</taxon>
    </lineage>
</organism>
<reference evidence="2 3" key="1">
    <citation type="journal article" date="2018" name="Sci. Rep.">
        <title>Genomic signatures of local adaptation to the degree of environmental predictability in rotifers.</title>
        <authorList>
            <person name="Franch-Gras L."/>
            <person name="Hahn C."/>
            <person name="Garcia-Roger E.M."/>
            <person name="Carmona M.J."/>
            <person name="Serra M."/>
            <person name="Gomez A."/>
        </authorList>
    </citation>
    <scope>NUCLEOTIDE SEQUENCE [LARGE SCALE GENOMIC DNA]</scope>
    <source>
        <strain evidence="2">HYR1</strain>
    </source>
</reference>
<gene>
    <name evidence="2" type="ORF">BpHYR1_040021</name>
</gene>
<protein>
    <submittedName>
        <fullName evidence="2">Uncharacterized protein</fullName>
    </submittedName>
</protein>
<evidence type="ECO:0000313" key="2">
    <source>
        <dbReference type="EMBL" id="RNA41827.1"/>
    </source>
</evidence>
<dbReference type="EMBL" id="REGN01000446">
    <property type="protein sequence ID" value="RNA41827.1"/>
    <property type="molecule type" value="Genomic_DNA"/>
</dbReference>
<comment type="caution">
    <text evidence="2">The sequence shown here is derived from an EMBL/GenBank/DDBJ whole genome shotgun (WGS) entry which is preliminary data.</text>
</comment>
<feature type="transmembrane region" description="Helical" evidence="1">
    <location>
        <begin position="75"/>
        <end position="96"/>
    </location>
</feature>
<accession>A0A3M7T1K1</accession>
<dbReference type="AlphaFoldDB" id="A0A3M7T1K1"/>
<dbReference type="Proteomes" id="UP000276133">
    <property type="component" value="Unassembled WGS sequence"/>
</dbReference>
<keyword evidence="3" id="KW-1185">Reference proteome</keyword>
<evidence type="ECO:0000313" key="3">
    <source>
        <dbReference type="Proteomes" id="UP000276133"/>
    </source>
</evidence>
<keyword evidence="1" id="KW-0812">Transmembrane</keyword>
<name>A0A3M7T1K1_BRAPC</name>
<keyword evidence="1" id="KW-1133">Transmembrane helix</keyword>
<feature type="transmembrane region" description="Helical" evidence="1">
    <location>
        <begin position="6"/>
        <end position="29"/>
    </location>
</feature>
<proteinExistence type="predicted"/>
<sequence length="110" mass="12875">MPTNYVFVRYTLNCCRLTCLSGFITYFSIISLSHQLHAEFRKNILRFRDNHLSCMIALHILVNSVELLLHQHTLVILIKCLLIADVILCLFITDLYKSHEKKSQKKLIID</sequence>